<organism evidence="12 13">
    <name type="scientific">Antarctobacter heliothermus</name>
    <dbReference type="NCBI Taxonomy" id="74033"/>
    <lineage>
        <taxon>Bacteria</taxon>
        <taxon>Pseudomonadati</taxon>
        <taxon>Pseudomonadota</taxon>
        <taxon>Alphaproteobacteria</taxon>
        <taxon>Rhodobacterales</taxon>
        <taxon>Roseobacteraceae</taxon>
        <taxon>Antarctobacter</taxon>
    </lineage>
</organism>
<feature type="domain" description="RNA polymerase sigma factor 54 DNA-binding" evidence="10">
    <location>
        <begin position="257"/>
        <end position="412"/>
    </location>
</feature>
<dbReference type="Gene3D" id="1.10.260.40">
    <property type="entry name" value="lambda repressor-like DNA-binding domains"/>
    <property type="match status" value="1"/>
</dbReference>
<dbReference type="EMBL" id="CP022540">
    <property type="protein sequence ID" value="ASP22756.1"/>
    <property type="molecule type" value="Genomic_DNA"/>
</dbReference>
<dbReference type="Pfam" id="PF04552">
    <property type="entry name" value="Sigma54_DBD"/>
    <property type="match status" value="1"/>
</dbReference>
<evidence type="ECO:0000256" key="2">
    <source>
        <dbReference type="ARBA" id="ARBA00022478"/>
    </source>
</evidence>
<evidence type="ECO:0000313" key="13">
    <source>
        <dbReference type="Proteomes" id="UP000203589"/>
    </source>
</evidence>
<dbReference type="GO" id="GO:0000428">
    <property type="term" value="C:DNA-directed RNA polymerase complex"/>
    <property type="evidence" value="ECO:0007669"/>
    <property type="project" value="UniProtKB-KW"/>
</dbReference>
<keyword evidence="8 9" id="KW-0804">Transcription</keyword>
<keyword evidence="6 9" id="KW-0731">Sigma factor</keyword>
<accession>A0A222E9A6</accession>
<dbReference type="PANTHER" id="PTHR32248:SF4">
    <property type="entry name" value="RNA POLYMERASE SIGMA-54 FACTOR"/>
    <property type="match status" value="1"/>
</dbReference>
<sequence length="414" mass="44939">MTLGFQLRTKQGQVFRLGQVVSVLQMSAGELDAHLEDAARDNPMLILRRRPMTTSGATDVLEMAAVAEAGSLYDHVSRALAGLLAEGGMMERVITALIEELEPSGWLGRATDEIAKSLGFPTRLVDAALQVVQKRVEPAGLFARNLEDCLRLQLEDRNALTDDMARVLSALSIVEAKGMAGLVAATGLDEEQVQDCLGRIRCLDPKPGSAFSNDPTLVREPDVRITPQGAGWDIDFLSAMQRDIQIVQLPRHGQTAETREALAKARALKQALEMRQSALRQVVRVLVDRQGAFFRLGAAAMEPLTMSDIAQATGFHLSTVSRVLNGLLIEGPNGIVAGRTLFGGTASSRTQVSKPYVQAKIRALLAKEDPKRPLSDRRVTALLQADGIAVSRRVVSSYRQEIGISPAAKRRRHA</sequence>
<dbReference type="InterPro" id="IPR010982">
    <property type="entry name" value="Lambda_DNA-bd_dom_sf"/>
</dbReference>
<dbReference type="PANTHER" id="PTHR32248">
    <property type="entry name" value="RNA POLYMERASE SIGMA-54 FACTOR"/>
    <property type="match status" value="1"/>
</dbReference>
<dbReference type="KEGG" id="aht:ANTHELSMS3_04152"/>
<comment type="function">
    <text evidence="9">Sigma factors are initiation factors that promote the attachment of RNA polymerase to specific initiation sites and are then released.</text>
</comment>
<dbReference type="InterPro" id="IPR007046">
    <property type="entry name" value="RNA_pol_sigma_54_core-bd"/>
</dbReference>
<dbReference type="GO" id="GO:0016779">
    <property type="term" value="F:nucleotidyltransferase activity"/>
    <property type="evidence" value="ECO:0007669"/>
    <property type="project" value="UniProtKB-KW"/>
</dbReference>
<keyword evidence="5 9" id="KW-0805">Transcription regulation</keyword>
<feature type="domain" description="RNA polymerase sigma factor 54 core-binding" evidence="11">
    <location>
        <begin position="65"/>
        <end position="246"/>
    </location>
</feature>
<dbReference type="Pfam" id="PF04963">
    <property type="entry name" value="Sigma54_CBD"/>
    <property type="match status" value="1"/>
</dbReference>
<keyword evidence="2 9" id="KW-0240">DNA-directed RNA polymerase</keyword>
<dbReference type="InterPro" id="IPR000394">
    <property type="entry name" value="RNA_pol_sigma_54"/>
</dbReference>
<protein>
    <recommendedName>
        <fullName evidence="9">RNA polymerase sigma-54 factor</fullName>
    </recommendedName>
</protein>
<evidence type="ECO:0000256" key="1">
    <source>
        <dbReference type="ARBA" id="ARBA00008798"/>
    </source>
</evidence>
<keyword evidence="13" id="KW-1185">Reference proteome</keyword>
<name>A0A222E9A6_9RHOB</name>
<dbReference type="InterPro" id="IPR007634">
    <property type="entry name" value="RNA_pol_sigma_54_DNA-bd"/>
</dbReference>
<comment type="similarity">
    <text evidence="1 9">Belongs to the sigma-54 factor family.</text>
</comment>
<evidence type="ECO:0000256" key="4">
    <source>
        <dbReference type="ARBA" id="ARBA00022695"/>
    </source>
</evidence>
<keyword evidence="7 9" id="KW-0238">DNA-binding</keyword>
<dbReference type="GO" id="GO:0001216">
    <property type="term" value="F:DNA-binding transcription activator activity"/>
    <property type="evidence" value="ECO:0007669"/>
    <property type="project" value="InterPro"/>
</dbReference>
<evidence type="ECO:0000256" key="6">
    <source>
        <dbReference type="ARBA" id="ARBA00023082"/>
    </source>
</evidence>
<reference evidence="12 13" key="1">
    <citation type="submission" date="2017-07" db="EMBL/GenBank/DDBJ databases">
        <title>Genome Sequence of Antarctobacter heliothermus Strain SMS3 Isolated from a culture of the Diatom Skeletonema marinoi.</title>
        <authorList>
            <person name="Topel M."/>
            <person name="Pinder M.I.M."/>
            <person name="Johansson O.N."/>
            <person name="Kourtchenko O."/>
            <person name="Godhe A."/>
            <person name="Clarke A.K."/>
        </authorList>
    </citation>
    <scope>NUCLEOTIDE SEQUENCE [LARGE SCALE GENOMIC DNA]</scope>
    <source>
        <strain evidence="12 13">SMS3</strain>
    </source>
</reference>
<dbReference type="PROSITE" id="PS00717">
    <property type="entry name" value="SIGMA54_1"/>
    <property type="match status" value="1"/>
</dbReference>
<proteinExistence type="inferred from homology"/>
<evidence type="ECO:0000259" key="11">
    <source>
        <dbReference type="Pfam" id="PF04963"/>
    </source>
</evidence>
<keyword evidence="3 9" id="KW-0808">Transferase</keyword>
<dbReference type="AlphaFoldDB" id="A0A222E9A6"/>
<evidence type="ECO:0000256" key="8">
    <source>
        <dbReference type="ARBA" id="ARBA00023163"/>
    </source>
</evidence>
<evidence type="ECO:0000256" key="7">
    <source>
        <dbReference type="ARBA" id="ARBA00023125"/>
    </source>
</evidence>
<dbReference type="GO" id="GO:0016987">
    <property type="term" value="F:sigma factor activity"/>
    <property type="evidence" value="ECO:0007669"/>
    <property type="project" value="UniProtKB-KW"/>
</dbReference>
<dbReference type="Gene3D" id="1.10.10.60">
    <property type="entry name" value="Homeodomain-like"/>
    <property type="match status" value="1"/>
</dbReference>
<dbReference type="InterPro" id="IPR038709">
    <property type="entry name" value="RpoN_core-bd_sf"/>
</dbReference>
<dbReference type="PIRSF" id="PIRSF000774">
    <property type="entry name" value="RpoN"/>
    <property type="match status" value="1"/>
</dbReference>
<gene>
    <name evidence="12" type="primary">rpoN</name>
    <name evidence="12" type="ORF">ANTHELSMS3_04152</name>
</gene>
<evidence type="ECO:0000256" key="3">
    <source>
        <dbReference type="ARBA" id="ARBA00022679"/>
    </source>
</evidence>
<dbReference type="PRINTS" id="PR00045">
    <property type="entry name" value="SIGMA54FCT"/>
</dbReference>
<evidence type="ECO:0000256" key="5">
    <source>
        <dbReference type="ARBA" id="ARBA00023015"/>
    </source>
</evidence>
<dbReference type="GO" id="GO:0003677">
    <property type="term" value="F:DNA binding"/>
    <property type="evidence" value="ECO:0007669"/>
    <property type="project" value="UniProtKB-KW"/>
</dbReference>
<evidence type="ECO:0000256" key="9">
    <source>
        <dbReference type="PIRNR" id="PIRNR000774"/>
    </source>
</evidence>
<keyword evidence="4 9" id="KW-0548">Nucleotidyltransferase</keyword>
<dbReference type="PROSITE" id="PS50044">
    <property type="entry name" value="SIGMA54_3"/>
    <property type="match status" value="1"/>
</dbReference>
<dbReference type="Proteomes" id="UP000203589">
    <property type="component" value="Chromosome"/>
</dbReference>
<evidence type="ECO:0000313" key="12">
    <source>
        <dbReference type="EMBL" id="ASP22756.1"/>
    </source>
</evidence>
<dbReference type="RefSeq" id="WP_254694796.1">
    <property type="nucleotide sequence ID" value="NZ_CP022540.1"/>
</dbReference>
<dbReference type="Gene3D" id="1.10.10.1330">
    <property type="entry name" value="RNA polymerase sigma-54 factor, core-binding domain"/>
    <property type="match status" value="1"/>
</dbReference>
<dbReference type="GO" id="GO:0006352">
    <property type="term" value="P:DNA-templated transcription initiation"/>
    <property type="evidence" value="ECO:0007669"/>
    <property type="project" value="InterPro"/>
</dbReference>
<evidence type="ECO:0000259" key="10">
    <source>
        <dbReference type="Pfam" id="PF04552"/>
    </source>
</evidence>